<comment type="similarity">
    <text evidence="2">Belongs to the terpene synthase family.</text>
</comment>
<dbReference type="PANTHER" id="PTHR31739:SF25">
    <property type="entry name" value="(E,E)-GERANYLLINALOOL SYNTHASE"/>
    <property type="match status" value="1"/>
</dbReference>
<sequence>MPVLSFQSQTQNKLDSLLRYCAEGCSSPHGLSSMSCSAYDTAWVSMITKEIDGVCQWLFPSSFNCLLETQSPDGGWGGDASDIDPILNTMAALLSLKKHQTSHEYSSGVISSLQSRVNHATAFLNAKLQSWDVGLTDQVGFELPIPTHLRLLEQEGISFTFPGWSKLQQLNQKKLGKARVEILYEKRQTTMTHSLEAFVGKVDFTRLKHLRTLGSMMASPSSTAAYLIYGNEWDNEAEMFIRSVLEFGHGKGSGAVPSAFPSTTFESVWVVSTLLQNGTHLDLSSQEHLGVLVKYIRAQFDDQDGLVGFAPTLLPDADDTEMAISTLNLAGIHASPTRLIEEFKNHDHFLTYRGERNPSFSANCNILKALLSTANPETYVLEIELALRFLYKLHGRGELKDKWNSSPQYPRMLLTNALARLIHLWDKGFLADLSGDCIHKAPLILSDIVLKTLQQQQNDGSWHNGSPEVTAYALLTLASASNTPVGAVLSDKLRASLVYGRAFLEANIHQWDEGKVIWVEKVSYGSSLLSQAYCIAAVQAPTFSLGYNYINTKLMDISQDAVHKFTKFYSRLPLFSNEPHWRLRAALVEGSLWLPQLKALKADIFPREDMEEDKYLEYIPQTWTTCNALNGSPLEPGLLWEMMIISMLNYQVDEFFESVVGERMDGRLDEVRSIICRLCEYDTTSPPKLQSANGSCNGENPQRRKSASAAVDSSQPPFATIDYVEQVLCRFTAYILTRPAVLHSPASTQRSLRQELKTFMLAHLTHFDDNKRRRCQNNKSKFTTPNSSYYRWVHSTSADHTSCPYSFQFFCCLIAYYRPNQADDSTITAFRGVRQQYLAEAMCRHLATMCRQYNDYGSVARDLAEENLNSVNFPEFWDPLVGETDAEGAEGEAKADLMWIAEYERECCMRALDRLAEGTSLAVRTKRILKTFVDVTDLYGQIYVVRDIASRMR</sequence>
<dbReference type="GO" id="GO:0016102">
    <property type="term" value="P:diterpenoid biosynthetic process"/>
    <property type="evidence" value="ECO:0007669"/>
    <property type="project" value="TreeGrafter"/>
</dbReference>
<dbReference type="EMBL" id="VCAU01000074">
    <property type="protein sequence ID" value="KAF9886600.1"/>
    <property type="molecule type" value="Genomic_DNA"/>
</dbReference>
<organism evidence="8 9">
    <name type="scientific">Aspergillus nanangensis</name>
    <dbReference type="NCBI Taxonomy" id="2582783"/>
    <lineage>
        <taxon>Eukaryota</taxon>
        <taxon>Fungi</taxon>
        <taxon>Dikarya</taxon>
        <taxon>Ascomycota</taxon>
        <taxon>Pezizomycotina</taxon>
        <taxon>Eurotiomycetes</taxon>
        <taxon>Eurotiomycetidae</taxon>
        <taxon>Eurotiales</taxon>
        <taxon>Aspergillaceae</taxon>
        <taxon>Aspergillus</taxon>
        <taxon>Aspergillus subgen. Circumdati</taxon>
    </lineage>
</organism>
<evidence type="ECO:0000256" key="3">
    <source>
        <dbReference type="ARBA" id="ARBA00022723"/>
    </source>
</evidence>
<dbReference type="Proteomes" id="UP001194746">
    <property type="component" value="Unassembled WGS sequence"/>
</dbReference>
<evidence type="ECO:0000256" key="6">
    <source>
        <dbReference type="ARBA" id="ARBA00023239"/>
    </source>
</evidence>
<dbReference type="InterPro" id="IPR008930">
    <property type="entry name" value="Terpenoid_cyclase/PrenylTrfase"/>
</dbReference>
<proteinExistence type="inferred from homology"/>
<dbReference type="AlphaFoldDB" id="A0AAD4GRJ1"/>
<dbReference type="GO" id="GO:0000287">
    <property type="term" value="F:magnesium ion binding"/>
    <property type="evidence" value="ECO:0007669"/>
    <property type="project" value="TreeGrafter"/>
</dbReference>
<keyword evidence="4" id="KW-0460">Magnesium</keyword>
<dbReference type="GO" id="GO:0010333">
    <property type="term" value="F:terpene synthase activity"/>
    <property type="evidence" value="ECO:0007669"/>
    <property type="project" value="InterPro"/>
</dbReference>
<keyword evidence="5" id="KW-0413">Isomerase</keyword>
<evidence type="ECO:0000256" key="1">
    <source>
        <dbReference type="ARBA" id="ARBA00001946"/>
    </source>
</evidence>
<keyword evidence="9" id="KW-1185">Reference proteome</keyword>
<reference evidence="8" key="2">
    <citation type="submission" date="2020-02" db="EMBL/GenBank/DDBJ databases">
        <authorList>
            <person name="Gilchrist C.L.M."/>
            <person name="Chooi Y.-H."/>
        </authorList>
    </citation>
    <scope>NUCLEOTIDE SEQUENCE</scope>
    <source>
        <strain evidence="8">MST-FP2251</strain>
    </source>
</reference>
<dbReference type="PIRSF" id="PIRSF036498">
    <property type="entry name" value="Ent-kaurene_synthase_fungi"/>
    <property type="match status" value="1"/>
</dbReference>
<evidence type="ECO:0000313" key="9">
    <source>
        <dbReference type="Proteomes" id="UP001194746"/>
    </source>
</evidence>
<comment type="cofactor">
    <cofactor evidence="1">
        <name>Mg(2+)</name>
        <dbReference type="ChEBI" id="CHEBI:18420"/>
    </cofactor>
</comment>
<evidence type="ECO:0000256" key="7">
    <source>
        <dbReference type="SAM" id="MobiDB-lite"/>
    </source>
</evidence>
<dbReference type="GO" id="GO:0016853">
    <property type="term" value="F:isomerase activity"/>
    <property type="evidence" value="ECO:0007669"/>
    <property type="project" value="UniProtKB-KW"/>
</dbReference>
<accession>A0AAD4GRJ1</accession>
<evidence type="ECO:0000256" key="4">
    <source>
        <dbReference type="ARBA" id="ARBA00022842"/>
    </source>
</evidence>
<comment type="caution">
    <text evidence="8">The sequence shown here is derived from an EMBL/GenBank/DDBJ whole genome shotgun (WGS) entry which is preliminary data.</text>
</comment>
<feature type="compositionally biased region" description="Polar residues" evidence="7">
    <location>
        <begin position="689"/>
        <end position="700"/>
    </location>
</feature>
<dbReference type="SUPFAM" id="SSF48239">
    <property type="entry name" value="Terpenoid cyclases/Protein prenyltransferases"/>
    <property type="match status" value="1"/>
</dbReference>
<gene>
    <name evidence="8" type="ORF">FE257_011240</name>
</gene>
<evidence type="ECO:0000256" key="5">
    <source>
        <dbReference type="ARBA" id="ARBA00023235"/>
    </source>
</evidence>
<dbReference type="Gene3D" id="1.50.10.160">
    <property type="match status" value="1"/>
</dbReference>
<dbReference type="PANTHER" id="PTHR31739">
    <property type="entry name" value="ENT-COPALYL DIPHOSPHATE SYNTHASE, CHLOROPLASTIC"/>
    <property type="match status" value="1"/>
</dbReference>
<dbReference type="InterPro" id="IPR050148">
    <property type="entry name" value="Terpene_synthase-like"/>
</dbReference>
<dbReference type="InterPro" id="IPR017057">
    <property type="entry name" value="Ent-kaurene_synthase_fun"/>
</dbReference>
<evidence type="ECO:0008006" key="10">
    <source>
        <dbReference type="Google" id="ProtNLM"/>
    </source>
</evidence>
<evidence type="ECO:0000313" key="8">
    <source>
        <dbReference type="EMBL" id="KAF9886600.1"/>
    </source>
</evidence>
<name>A0AAD4GRJ1_ASPNN</name>
<protein>
    <recommendedName>
        <fullName evidence="10">Ent-kaurene synthase</fullName>
    </recommendedName>
</protein>
<keyword evidence="6" id="KW-0456">Lyase</keyword>
<keyword evidence="3" id="KW-0479">Metal-binding</keyword>
<feature type="region of interest" description="Disordered" evidence="7">
    <location>
        <begin position="689"/>
        <end position="711"/>
    </location>
</feature>
<reference evidence="8" key="1">
    <citation type="journal article" date="2019" name="Beilstein J. Org. Chem.">
        <title>Nanangenines: drimane sesquiterpenoids as the dominant metabolite cohort of a novel Australian fungus, Aspergillus nanangensis.</title>
        <authorList>
            <person name="Lacey H.J."/>
            <person name="Gilchrist C.L.M."/>
            <person name="Crombie A."/>
            <person name="Kalaitzis J.A."/>
            <person name="Vuong D."/>
            <person name="Rutledge P.J."/>
            <person name="Turner P."/>
            <person name="Pitt J.I."/>
            <person name="Lacey E."/>
            <person name="Chooi Y.H."/>
            <person name="Piggott A.M."/>
        </authorList>
    </citation>
    <scope>NUCLEOTIDE SEQUENCE</scope>
    <source>
        <strain evidence="8">MST-FP2251</strain>
    </source>
</reference>
<evidence type="ECO:0000256" key="2">
    <source>
        <dbReference type="ARBA" id="ARBA00006333"/>
    </source>
</evidence>
<dbReference type="Gene3D" id="1.50.10.20">
    <property type="match status" value="1"/>
</dbReference>